<dbReference type="InterPro" id="IPR012349">
    <property type="entry name" value="Split_barrel_FMN-bd"/>
</dbReference>
<dbReference type="PANTHER" id="PTHR30466:SF11">
    <property type="entry name" value="FLAVIN-DEPENDENT MONOOXYGENASE, REDUCTASE SUBUNIT HSAB"/>
    <property type="match status" value="1"/>
</dbReference>
<feature type="domain" description="Flavin reductase like" evidence="3">
    <location>
        <begin position="5"/>
        <end position="149"/>
    </location>
</feature>
<proteinExistence type="inferred from homology"/>
<dbReference type="PANTHER" id="PTHR30466">
    <property type="entry name" value="FLAVIN REDUCTASE"/>
    <property type="match status" value="1"/>
</dbReference>
<dbReference type="RefSeq" id="WP_273689526.1">
    <property type="nucleotide sequence ID" value="NZ_CP117411.1"/>
</dbReference>
<dbReference type="Pfam" id="PF01613">
    <property type="entry name" value="Flavin_Reduct"/>
    <property type="match status" value="1"/>
</dbReference>
<comment type="similarity">
    <text evidence="1">Belongs to the non-flavoprotein flavin reductase family.</text>
</comment>
<dbReference type="SUPFAM" id="SSF50475">
    <property type="entry name" value="FMN-binding split barrel"/>
    <property type="match status" value="1"/>
</dbReference>
<reference evidence="4 5" key="1">
    <citation type="submission" date="2023-02" db="EMBL/GenBank/DDBJ databases">
        <title>Genome sequence of Sphingomonas naphthae.</title>
        <authorList>
            <person name="Kim S."/>
            <person name="Heo J."/>
            <person name="Kwon S.-W."/>
        </authorList>
    </citation>
    <scope>NUCLEOTIDE SEQUENCE [LARGE SCALE GENOMIC DNA]</scope>
    <source>
        <strain evidence="4 5">KACC 18716</strain>
    </source>
</reference>
<protein>
    <submittedName>
        <fullName evidence="4">Flavin reductase family protein</fullName>
    </submittedName>
</protein>
<organism evidence="4 5">
    <name type="scientific">Sphingomonas naphthae</name>
    <dbReference type="NCBI Taxonomy" id="1813468"/>
    <lineage>
        <taxon>Bacteria</taxon>
        <taxon>Pseudomonadati</taxon>
        <taxon>Pseudomonadota</taxon>
        <taxon>Alphaproteobacteria</taxon>
        <taxon>Sphingomonadales</taxon>
        <taxon>Sphingomonadaceae</taxon>
        <taxon>Sphingomonas</taxon>
    </lineage>
</organism>
<dbReference type="InterPro" id="IPR002563">
    <property type="entry name" value="Flavin_Rdtase-like_dom"/>
</dbReference>
<keyword evidence="2" id="KW-0560">Oxidoreductase</keyword>
<evidence type="ECO:0000313" key="5">
    <source>
        <dbReference type="Proteomes" id="UP001220395"/>
    </source>
</evidence>
<dbReference type="EMBL" id="CP117411">
    <property type="protein sequence ID" value="WCT74477.1"/>
    <property type="molecule type" value="Genomic_DNA"/>
</dbReference>
<evidence type="ECO:0000313" key="4">
    <source>
        <dbReference type="EMBL" id="WCT74477.1"/>
    </source>
</evidence>
<dbReference type="Gene3D" id="2.30.110.10">
    <property type="entry name" value="Electron Transport, Fmn-binding Protein, Chain A"/>
    <property type="match status" value="1"/>
</dbReference>
<gene>
    <name evidence="4" type="ORF">PQ455_04395</name>
</gene>
<dbReference type="InterPro" id="IPR050268">
    <property type="entry name" value="NADH-dep_flavin_reductase"/>
</dbReference>
<dbReference type="SMART" id="SM00903">
    <property type="entry name" value="Flavin_Reduct"/>
    <property type="match status" value="1"/>
</dbReference>
<evidence type="ECO:0000259" key="3">
    <source>
        <dbReference type="SMART" id="SM00903"/>
    </source>
</evidence>
<keyword evidence="5" id="KW-1185">Reference proteome</keyword>
<sequence>MKLALRRFAKSVTVVTTRWQGERLAMSATAVVELSLDPPSLVLCINRTASLAVPIVQGAVFAINVLGDAHDELPLRCIAPFRGEERFALGEWREERGVPVLADAQAWFVCHADRVIDHGTHHVVIAAVDGVASSGAVRPMVYVDGGMFRTVAFA</sequence>
<dbReference type="Proteomes" id="UP001220395">
    <property type="component" value="Chromosome"/>
</dbReference>
<accession>A0ABY7TML7</accession>
<evidence type="ECO:0000256" key="1">
    <source>
        <dbReference type="ARBA" id="ARBA00008898"/>
    </source>
</evidence>
<name>A0ABY7TML7_9SPHN</name>
<evidence type="ECO:0000256" key="2">
    <source>
        <dbReference type="ARBA" id="ARBA00023002"/>
    </source>
</evidence>